<dbReference type="PANTHER" id="PTHR35807:SF1">
    <property type="entry name" value="TRANSCRIPTIONAL REGULATOR REDD"/>
    <property type="match status" value="1"/>
</dbReference>
<keyword evidence="9" id="KW-1185">Reference proteome</keyword>
<accession>M2X0Q6</accession>
<keyword evidence="3 6" id="KW-0238">DNA-binding</keyword>
<evidence type="ECO:0000256" key="3">
    <source>
        <dbReference type="ARBA" id="ARBA00023125"/>
    </source>
</evidence>
<dbReference type="Gene3D" id="1.25.40.10">
    <property type="entry name" value="Tetratricopeptide repeat domain"/>
    <property type="match status" value="3"/>
</dbReference>
<dbReference type="InterPro" id="IPR051677">
    <property type="entry name" value="AfsR-DnrI-RedD_regulator"/>
</dbReference>
<protein>
    <submittedName>
        <fullName evidence="8">Transcriptional regulator, SARP family protein</fullName>
    </submittedName>
</protein>
<keyword evidence="5" id="KW-0802">TPR repeat</keyword>
<evidence type="ECO:0000256" key="4">
    <source>
        <dbReference type="ARBA" id="ARBA00023163"/>
    </source>
</evidence>
<dbReference type="SMART" id="SM00862">
    <property type="entry name" value="Trans_reg_C"/>
    <property type="match status" value="1"/>
</dbReference>
<dbReference type="SMART" id="SM01043">
    <property type="entry name" value="BTAD"/>
    <property type="match status" value="1"/>
</dbReference>
<dbReference type="PATRIC" id="fig|1284240.4.peg.5691"/>
<dbReference type="SUPFAM" id="SSF46894">
    <property type="entry name" value="C-terminal effector domain of the bipartite response regulators"/>
    <property type="match status" value="1"/>
</dbReference>
<name>M2X0Q6_9PSEU</name>
<dbReference type="GO" id="GO:0000160">
    <property type="term" value="P:phosphorelay signal transduction system"/>
    <property type="evidence" value="ECO:0007669"/>
    <property type="project" value="InterPro"/>
</dbReference>
<feature type="repeat" description="TPR" evidence="5">
    <location>
        <begin position="814"/>
        <end position="847"/>
    </location>
</feature>
<dbReference type="CDD" id="cd15831">
    <property type="entry name" value="BTAD"/>
    <property type="match status" value="1"/>
</dbReference>
<dbReference type="PROSITE" id="PS51755">
    <property type="entry name" value="OMPR_PHOB"/>
    <property type="match status" value="1"/>
</dbReference>
<proteinExistence type="inferred from homology"/>
<dbReference type="Gene3D" id="3.40.50.300">
    <property type="entry name" value="P-loop containing nucleotide triphosphate hydrolases"/>
    <property type="match status" value="1"/>
</dbReference>
<keyword evidence="4" id="KW-0804">Transcription</keyword>
<evidence type="ECO:0000256" key="2">
    <source>
        <dbReference type="ARBA" id="ARBA00023015"/>
    </source>
</evidence>
<evidence type="ECO:0000313" key="9">
    <source>
        <dbReference type="Proteomes" id="UP000054226"/>
    </source>
</evidence>
<dbReference type="InterPro" id="IPR019734">
    <property type="entry name" value="TPR_rpt"/>
</dbReference>
<dbReference type="Pfam" id="PF03704">
    <property type="entry name" value="BTAD"/>
    <property type="match status" value="1"/>
</dbReference>
<feature type="domain" description="OmpR/PhoB-type" evidence="7">
    <location>
        <begin position="5"/>
        <end position="103"/>
    </location>
</feature>
<dbReference type="SUPFAM" id="SSF48452">
    <property type="entry name" value="TPR-like"/>
    <property type="match status" value="3"/>
</dbReference>
<comment type="similarity">
    <text evidence="1">Belongs to the AfsR/DnrI/RedD regulatory family.</text>
</comment>
<dbReference type="GO" id="GO:0043531">
    <property type="term" value="F:ADP binding"/>
    <property type="evidence" value="ECO:0007669"/>
    <property type="project" value="InterPro"/>
</dbReference>
<dbReference type="PROSITE" id="PS50005">
    <property type="entry name" value="TPR"/>
    <property type="match status" value="1"/>
</dbReference>
<dbReference type="Gene3D" id="1.10.10.10">
    <property type="entry name" value="Winged helix-like DNA-binding domain superfamily/Winged helix DNA-binding domain"/>
    <property type="match status" value="1"/>
</dbReference>
<evidence type="ECO:0000259" key="7">
    <source>
        <dbReference type="PROSITE" id="PS51755"/>
    </source>
</evidence>
<evidence type="ECO:0000313" key="8">
    <source>
        <dbReference type="EMBL" id="EME54591.1"/>
    </source>
</evidence>
<gene>
    <name evidence="8" type="ORF">H074_27963</name>
</gene>
<evidence type="ECO:0000256" key="1">
    <source>
        <dbReference type="ARBA" id="ARBA00005820"/>
    </source>
</evidence>
<dbReference type="InterPro" id="IPR011990">
    <property type="entry name" value="TPR-like_helical_dom_sf"/>
</dbReference>
<dbReference type="AlphaFoldDB" id="M2X0Q6"/>
<dbReference type="InterPro" id="IPR016032">
    <property type="entry name" value="Sig_transdc_resp-reg_C-effctor"/>
</dbReference>
<dbReference type="Proteomes" id="UP000054226">
    <property type="component" value="Unassembled WGS sequence"/>
</dbReference>
<evidence type="ECO:0000256" key="6">
    <source>
        <dbReference type="PROSITE-ProRule" id="PRU01091"/>
    </source>
</evidence>
<dbReference type="InterPro" id="IPR027417">
    <property type="entry name" value="P-loop_NTPase"/>
</dbReference>
<dbReference type="SMART" id="SM00028">
    <property type="entry name" value="TPR"/>
    <property type="match status" value="3"/>
</dbReference>
<dbReference type="EMBL" id="AOHO01000069">
    <property type="protein sequence ID" value="EME54591.1"/>
    <property type="molecule type" value="Genomic_DNA"/>
</dbReference>
<dbReference type="PANTHER" id="PTHR35807">
    <property type="entry name" value="TRANSCRIPTIONAL REGULATOR REDD-RELATED"/>
    <property type="match status" value="1"/>
</dbReference>
<evidence type="ECO:0000256" key="5">
    <source>
        <dbReference type="PROSITE-ProRule" id="PRU00339"/>
    </source>
</evidence>
<sequence length="949" mass="103752">MPFASVPDRMSDVALDFRVLGPTEVTADGLPVPLGGSRPLIVLAGLLLRANTVVPVEELGRWLWPDDRRRSKGALQTYILRVRRALGDEVTIRTERGGYLLELDESLLDLARFRSLAAAGAEAARDGDLRGAADRFAAALSEWRGPALQNVHSEALLRDEADQLGEERLRVREQWADALIALGDHAAVVPELTRLCRENPLRERLHEQLMIALYRSGRQAEALNVYRRIGAVLAEELGLDPGASLRRAHQAILTGEESAETTLDSELTRYRLGAEPLIPRQLPADLRVFSGRQRDLKALHGLVPEALDTERSTSIASIEGMGGIGKTTLAVHFAHEVGDRFPGGQVYLNLRGYGPGEPVEAAAALETMLVSVGVPADRIPADVDGRAATWRTHSAGRRMLILLDNAGSTEQIRPLLPGPGCLVLVTSRWQLQALVATHGARRVALEELPDEDAIALLASTIGLDRVAEDPEATERFVRYCGGLPLAIRILAVRAAQFPDLGLREFVRLLEAEQDRLGSFDLADGDETNIRAVFSYSYRALDERAARMLRLLGLPTGGDFSVPAAAAVAGVDIAEAHEDLAKLASAHLIARSRPGRYQFHDLIRAYAAELSAKLDGPEARTAVLDRLLHVSLASALNASRLLRSDRHYRLVEPERFDGAGLKFGHYEQALDWFDEEAGNLIAAVNVAYRERRYRECWQLAWLLQSYFIVRARLEDWRSVFGVALRAARDLGDRSGEAAILSGLGVACGVARQYEDSIAYLKQVVELQRQVGDRQGEARALYNLTLASQDPGTGWEYGTRALRLIRESNVGAGMEASALQALGDICTQAGRFEQALDFADQALALEAHALPDEARFTLHTKGTALVGLGRGDEGIACMRHAVEMFFAHGELYEAADVLAQLGGIHLRLGDPSSARECWLRSVRVLTELSHPDAEDVRTKLASLVGETVKAE</sequence>
<organism evidence="8 9">
    <name type="scientific">Amycolatopsis decaplanina DSM 44594</name>
    <dbReference type="NCBI Taxonomy" id="1284240"/>
    <lineage>
        <taxon>Bacteria</taxon>
        <taxon>Bacillati</taxon>
        <taxon>Actinomycetota</taxon>
        <taxon>Actinomycetes</taxon>
        <taxon>Pseudonocardiales</taxon>
        <taxon>Pseudonocardiaceae</taxon>
        <taxon>Amycolatopsis</taxon>
    </lineage>
</organism>
<dbReference type="PRINTS" id="PR00364">
    <property type="entry name" value="DISEASERSIST"/>
</dbReference>
<comment type="caution">
    <text evidence="8">The sequence shown here is derived from an EMBL/GenBank/DDBJ whole genome shotgun (WGS) entry which is preliminary data.</text>
</comment>
<keyword evidence="2" id="KW-0805">Transcription regulation</keyword>
<reference evidence="8 9" key="1">
    <citation type="journal article" date="2013" name="Genome Announc.">
        <title>Draft Genome Sequence of Amycolatopsis decaplanina Strain DSM 44594T.</title>
        <authorList>
            <person name="Kaur N."/>
            <person name="Kumar S."/>
            <person name="Bala M."/>
            <person name="Raghava G.P."/>
            <person name="Mayilraj S."/>
        </authorList>
    </citation>
    <scope>NUCLEOTIDE SEQUENCE [LARGE SCALE GENOMIC DNA]</scope>
    <source>
        <strain evidence="8 9">DSM 44594</strain>
    </source>
</reference>
<dbReference type="GO" id="GO:0006355">
    <property type="term" value="P:regulation of DNA-templated transcription"/>
    <property type="evidence" value="ECO:0007669"/>
    <property type="project" value="InterPro"/>
</dbReference>
<feature type="DNA-binding region" description="OmpR/PhoB-type" evidence="6">
    <location>
        <begin position="5"/>
        <end position="103"/>
    </location>
</feature>
<dbReference type="InterPro" id="IPR005158">
    <property type="entry name" value="BTAD"/>
</dbReference>
<dbReference type="InterPro" id="IPR036388">
    <property type="entry name" value="WH-like_DNA-bd_sf"/>
</dbReference>
<dbReference type="SUPFAM" id="SSF52540">
    <property type="entry name" value="P-loop containing nucleoside triphosphate hydrolases"/>
    <property type="match status" value="1"/>
</dbReference>
<dbReference type="InterPro" id="IPR001867">
    <property type="entry name" value="OmpR/PhoB-type_DNA-bd"/>
</dbReference>
<dbReference type="GO" id="GO:0003677">
    <property type="term" value="F:DNA binding"/>
    <property type="evidence" value="ECO:0007669"/>
    <property type="project" value="UniProtKB-UniRule"/>
</dbReference>